<accession>A0A3B0UM17</accession>
<protein>
    <submittedName>
        <fullName evidence="1">Uncharacterized protein</fullName>
    </submittedName>
</protein>
<dbReference type="EMBL" id="UOEV01000003">
    <property type="protein sequence ID" value="VAW31798.1"/>
    <property type="molecule type" value="Genomic_DNA"/>
</dbReference>
<organism evidence="1">
    <name type="scientific">hydrothermal vent metagenome</name>
    <dbReference type="NCBI Taxonomy" id="652676"/>
    <lineage>
        <taxon>unclassified sequences</taxon>
        <taxon>metagenomes</taxon>
        <taxon>ecological metagenomes</taxon>
    </lineage>
</organism>
<reference evidence="1" key="1">
    <citation type="submission" date="2018-06" db="EMBL/GenBank/DDBJ databases">
        <authorList>
            <person name="Zhirakovskaya E."/>
        </authorList>
    </citation>
    <scope>NUCLEOTIDE SEQUENCE</scope>
</reference>
<name>A0A3B0UM17_9ZZZZ</name>
<gene>
    <name evidence="1" type="ORF">MNBD_CPR01-482</name>
</gene>
<evidence type="ECO:0000313" key="1">
    <source>
        <dbReference type="EMBL" id="VAW31798.1"/>
    </source>
</evidence>
<proteinExistence type="predicted"/>
<dbReference type="AlphaFoldDB" id="A0A3B0UM17"/>
<sequence>MKYVDMNIKPCAYFLNTVEYIYNYRIPTLLRLTPLSIYRVNLFHCILIKYLAHNVLLIVDL</sequence>